<dbReference type="Pfam" id="PF01225">
    <property type="entry name" value="Mur_ligase"/>
    <property type="match status" value="1"/>
</dbReference>
<evidence type="ECO:0000256" key="13">
    <source>
        <dbReference type="ARBA" id="ARBA00047833"/>
    </source>
</evidence>
<dbReference type="GO" id="GO:0005737">
    <property type="term" value="C:cytoplasm"/>
    <property type="evidence" value="ECO:0007669"/>
    <property type="project" value="UniProtKB-SubCell"/>
</dbReference>
<evidence type="ECO:0000256" key="5">
    <source>
        <dbReference type="ARBA" id="ARBA00022598"/>
    </source>
</evidence>
<evidence type="ECO:0000256" key="7">
    <source>
        <dbReference type="ARBA" id="ARBA00022741"/>
    </source>
</evidence>
<dbReference type="InterPro" id="IPR036565">
    <property type="entry name" value="Mur-like_cat_sf"/>
</dbReference>
<dbReference type="SUPFAM" id="SSF51984">
    <property type="entry name" value="MurCD N-terminal domain"/>
    <property type="match status" value="1"/>
</dbReference>
<organism evidence="18 19">
    <name type="scientific">Candidatus Liptonbacteria bacterium RIFCSPLOWO2_01_FULL_53_13</name>
    <dbReference type="NCBI Taxonomy" id="1798651"/>
    <lineage>
        <taxon>Bacteria</taxon>
        <taxon>Candidatus Liptoniibacteriota</taxon>
    </lineage>
</organism>
<feature type="domain" description="Mur ligase N-terminal catalytic" evidence="15">
    <location>
        <begin position="6"/>
        <end position="104"/>
    </location>
</feature>
<comment type="pathway">
    <text evidence="2">Cell wall biogenesis; peptidoglycan biosynthesis.</text>
</comment>
<sequence>MTKKRVHFIGIGGIGISALARWYLAQKWAVSGSDVEKGPLTQELQKQGIRLKIGPHRAHNLPPGVALVIHTQAVDAANPELRAAKRKGILTLSYPKALAAATEGKTLIAICGAHGKSTTTALAALTLVRAGLDPTVVVGTKLKEFSHRGSGKEGINFRNGKGKYFVIEADEYGRSFHNYSPAFAVCTNVDAEHLDTYKNLAGVKKGFLKFFSRVVPGGTLILNKDDANLASLARRVKKIARANHLRVIWYSLKSPVAKKISRLMKIPGRHNASNALAVRTLAKALGIPDKISLSAIGAYRGSWRRFEYRGKFAFSLPATHYPLPTTLLYDDYAHHPTEIRATLKGFREKFPKKKIVCVFQPHQAKRLKALFGEFQSAFEDADTVLIMPIYKVAGREASRRRDDYDREYARGDDRWDSAALVRAMQKKYPGRPIFYLSNPAHLKSALTVLLTSDPKAACVLDGRKLEVKNQNKSAVIVMMGAGNIIEYTNALLKK</sequence>
<evidence type="ECO:0000256" key="1">
    <source>
        <dbReference type="ARBA" id="ARBA00004496"/>
    </source>
</evidence>
<dbReference type="GO" id="GO:0071555">
    <property type="term" value="P:cell wall organization"/>
    <property type="evidence" value="ECO:0007669"/>
    <property type="project" value="UniProtKB-KW"/>
</dbReference>
<evidence type="ECO:0000256" key="6">
    <source>
        <dbReference type="ARBA" id="ARBA00022618"/>
    </source>
</evidence>
<dbReference type="GO" id="GO:0005524">
    <property type="term" value="F:ATP binding"/>
    <property type="evidence" value="ECO:0007669"/>
    <property type="project" value="UniProtKB-KW"/>
</dbReference>
<evidence type="ECO:0000259" key="17">
    <source>
        <dbReference type="Pfam" id="PF08245"/>
    </source>
</evidence>
<dbReference type="InterPro" id="IPR013221">
    <property type="entry name" value="Mur_ligase_cen"/>
</dbReference>
<evidence type="ECO:0000256" key="8">
    <source>
        <dbReference type="ARBA" id="ARBA00022840"/>
    </source>
</evidence>
<dbReference type="InterPro" id="IPR000713">
    <property type="entry name" value="Mur_ligase_N"/>
</dbReference>
<keyword evidence="7" id="KW-0547">Nucleotide-binding</keyword>
<proteinExistence type="predicted"/>
<dbReference type="GO" id="GO:0051301">
    <property type="term" value="P:cell division"/>
    <property type="evidence" value="ECO:0007669"/>
    <property type="project" value="UniProtKB-KW"/>
</dbReference>
<comment type="caution">
    <text evidence="18">The sequence shown here is derived from an EMBL/GenBank/DDBJ whole genome shotgun (WGS) entry which is preliminary data.</text>
</comment>
<keyword evidence="8" id="KW-0067">ATP-binding</keyword>
<dbReference type="GO" id="GO:0008360">
    <property type="term" value="P:regulation of cell shape"/>
    <property type="evidence" value="ECO:0007669"/>
    <property type="project" value="UniProtKB-KW"/>
</dbReference>
<feature type="domain" description="Mur ligase C-terminal" evidence="16">
    <location>
        <begin position="326"/>
        <end position="411"/>
    </location>
</feature>
<dbReference type="Pfam" id="PF02875">
    <property type="entry name" value="Mur_ligase_C"/>
    <property type="match status" value="1"/>
</dbReference>
<evidence type="ECO:0000259" key="16">
    <source>
        <dbReference type="Pfam" id="PF02875"/>
    </source>
</evidence>
<comment type="subcellular location">
    <subcellularLocation>
        <location evidence="1">Cytoplasm</location>
    </subcellularLocation>
</comment>
<evidence type="ECO:0000256" key="11">
    <source>
        <dbReference type="ARBA" id="ARBA00023306"/>
    </source>
</evidence>
<evidence type="ECO:0000256" key="2">
    <source>
        <dbReference type="ARBA" id="ARBA00004752"/>
    </source>
</evidence>
<keyword evidence="9" id="KW-0133">Cell shape</keyword>
<dbReference type="PANTHER" id="PTHR43445:SF3">
    <property type="entry name" value="UDP-N-ACETYLMURAMATE--L-ALANINE LIGASE"/>
    <property type="match status" value="1"/>
</dbReference>
<keyword evidence="5 18" id="KW-0436">Ligase</keyword>
<dbReference type="Proteomes" id="UP000178348">
    <property type="component" value="Unassembled WGS sequence"/>
</dbReference>
<evidence type="ECO:0000259" key="15">
    <source>
        <dbReference type="Pfam" id="PF01225"/>
    </source>
</evidence>
<evidence type="ECO:0000256" key="12">
    <source>
        <dbReference type="ARBA" id="ARBA00023316"/>
    </source>
</evidence>
<dbReference type="Pfam" id="PF08245">
    <property type="entry name" value="Mur_ligase_M"/>
    <property type="match status" value="1"/>
</dbReference>
<dbReference type="UniPathway" id="UPA00219"/>
<dbReference type="SUPFAM" id="SSF53623">
    <property type="entry name" value="MurD-like peptide ligases, catalytic domain"/>
    <property type="match status" value="1"/>
</dbReference>
<dbReference type="Gene3D" id="3.90.190.20">
    <property type="entry name" value="Mur ligase, C-terminal domain"/>
    <property type="match status" value="1"/>
</dbReference>
<dbReference type="AlphaFoldDB" id="A0A1G2CHN9"/>
<evidence type="ECO:0000256" key="14">
    <source>
        <dbReference type="NCBIfam" id="TIGR01082"/>
    </source>
</evidence>
<dbReference type="Gene3D" id="3.40.1190.10">
    <property type="entry name" value="Mur-like, catalytic domain"/>
    <property type="match status" value="1"/>
</dbReference>
<keyword evidence="10" id="KW-0573">Peptidoglycan synthesis</keyword>
<dbReference type="NCBIfam" id="TIGR01082">
    <property type="entry name" value="murC"/>
    <property type="match status" value="1"/>
</dbReference>
<dbReference type="GO" id="GO:0009252">
    <property type="term" value="P:peptidoglycan biosynthetic process"/>
    <property type="evidence" value="ECO:0007669"/>
    <property type="project" value="UniProtKB-UniRule"/>
</dbReference>
<keyword evidence="11" id="KW-0131">Cell cycle</keyword>
<gene>
    <name evidence="18" type="ORF">A2946_03325</name>
</gene>
<name>A0A1G2CHN9_9BACT</name>
<evidence type="ECO:0000256" key="10">
    <source>
        <dbReference type="ARBA" id="ARBA00022984"/>
    </source>
</evidence>
<dbReference type="InterPro" id="IPR050061">
    <property type="entry name" value="MurCDEF_pg_biosynth"/>
</dbReference>
<keyword evidence="6" id="KW-0132">Cell division</keyword>
<reference evidence="18 19" key="1">
    <citation type="journal article" date="2016" name="Nat. Commun.">
        <title>Thousands of microbial genomes shed light on interconnected biogeochemical processes in an aquifer system.</title>
        <authorList>
            <person name="Anantharaman K."/>
            <person name="Brown C.T."/>
            <person name="Hug L.A."/>
            <person name="Sharon I."/>
            <person name="Castelle C.J."/>
            <person name="Probst A.J."/>
            <person name="Thomas B.C."/>
            <person name="Singh A."/>
            <person name="Wilkins M.J."/>
            <person name="Karaoz U."/>
            <person name="Brodie E.L."/>
            <person name="Williams K.H."/>
            <person name="Hubbard S.S."/>
            <person name="Banfield J.F."/>
        </authorList>
    </citation>
    <scope>NUCLEOTIDE SEQUENCE [LARGE SCALE GENOMIC DNA]</scope>
</reference>
<accession>A0A1G2CHN9</accession>
<keyword evidence="12" id="KW-0961">Cell wall biogenesis/degradation</keyword>
<feature type="domain" description="Mur ligase central" evidence="17">
    <location>
        <begin position="110"/>
        <end position="279"/>
    </location>
</feature>
<dbReference type="InterPro" id="IPR036615">
    <property type="entry name" value="Mur_ligase_C_dom_sf"/>
</dbReference>
<evidence type="ECO:0000256" key="9">
    <source>
        <dbReference type="ARBA" id="ARBA00022960"/>
    </source>
</evidence>
<dbReference type="SUPFAM" id="SSF53244">
    <property type="entry name" value="MurD-like peptide ligases, peptide-binding domain"/>
    <property type="match status" value="1"/>
</dbReference>
<evidence type="ECO:0000313" key="19">
    <source>
        <dbReference type="Proteomes" id="UP000178348"/>
    </source>
</evidence>
<protein>
    <recommendedName>
        <fullName evidence="3 14">UDP-N-acetylmuramate--L-alanine ligase</fullName>
        <ecNumber evidence="3 14">6.3.2.8</ecNumber>
    </recommendedName>
</protein>
<evidence type="ECO:0000256" key="4">
    <source>
        <dbReference type="ARBA" id="ARBA00022490"/>
    </source>
</evidence>
<dbReference type="GO" id="GO:0008763">
    <property type="term" value="F:UDP-N-acetylmuramate-L-alanine ligase activity"/>
    <property type="evidence" value="ECO:0007669"/>
    <property type="project" value="UniProtKB-UniRule"/>
</dbReference>
<dbReference type="InterPro" id="IPR004101">
    <property type="entry name" value="Mur_ligase_C"/>
</dbReference>
<dbReference type="PANTHER" id="PTHR43445">
    <property type="entry name" value="UDP-N-ACETYLMURAMATE--L-ALANINE LIGASE-RELATED"/>
    <property type="match status" value="1"/>
</dbReference>
<dbReference type="InterPro" id="IPR005758">
    <property type="entry name" value="UDP-N-AcMur_Ala_ligase_MurC"/>
</dbReference>
<evidence type="ECO:0000256" key="3">
    <source>
        <dbReference type="ARBA" id="ARBA00012211"/>
    </source>
</evidence>
<keyword evidence="4" id="KW-0963">Cytoplasm</keyword>
<dbReference type="Gene3D" id="3.40.50.720">
    <property type="entry name" value="NAD(P)-binding Rossmann-like Domain"/>
    <property type="match status" value="1"/>
</dbReference>
<dbReference type="EMBL" id="MHLB01000057">
    <property type="protein sequence ID" value="OGZ00737.1"/>
    <property type="molecule type" value="Genomic_DNA"/>
</dbReference>
<evidence type="ECO:0000313" key="18">
    <source>
        <dbReference type="EMBL" id="OGZ00737.1"/>
    </source>
</evidence>
<comment type="catalytic activity">
    <reaction evidence="13">
        <text>UDP-N-acetyl-alpha-D-muramate + L-alanine + ATP = UDP-N-acetyl-alpha-D-muramoyl-L-alanine + ADP + phosphate + H(+)</text>
        <dbReference type="Rhea" id="RHEA:23372"/>
        <dbReference type="ChEBI" id="CHEBI:15378"/>
        <dbReference type="ChEBI" id="CHEBI:30616"/>
        <dbReference type="ChEBI" id="CHEBI:43474"/>
        <dbReference type="ChEBI" id="CHEBI:57972"/>
        <dbReference type="ChEBI" id="CHEBI:70757"/>
        <dbReference type="ChEBI" id="CHEBI:83898"/>
        <dbReference type="ChEBI" id="CHEBI:456216"/>
        <dbReference type="EC" id="6.3.2.8"/>
    </reaction>
</comment>
<dbReference type="EC" id="6.3.2.8" evidence="3 14"/>